<evidence type="ECO:0000313" key="1">
    <source>
        <dbReference type="EMBL" id="KAK1604105.1"/>
    </source>
</evidence>
<reference evidence="1" key="1">
    <citation type="submission" date="2023-07" db="EMBL/GenBank/DDBJ databases">
        <title>A chromosome-level genome assembly of Lolium multiflorum.</title>
        <authorList>
            <person name="Chen Y."/>
            <person name="Copetti D."/>
            <person name="Kolliker R."/>
            <person name="Studer B."/>
        </authorList>
    </citation>
    <scope>NUCLEOTIDE SEQUENCE</scope>
    <source>
        <strain evidence="1">02402/16</strain>
        <tissue evidence="1">Leaf</tissue>
    </source>
</reference>
<keyword evidence="2" id="KW-1185">Reference proteome</keyword>
<dbReference type="AlphaFoldDB" id="A0AAD8QKP0"/>
<dbReference type="Proteomes" id="UP001231189">
    <property type="component" value="Unassembled WGS sequence"/>
</dbReference>
<gene>
    <name evidence="1" type="ORF">QYE76_027778</name>
</gene>
<proteinExistence type="predicted"/>
<comment type="caution">
    <text evidence="1">The sequence shown here is derived from an EMBL/GenBank/DDBJ whole genome shotgun (WGS) entry which is preliminary data.</text>
</comment>
<accession>A0AAD8QKP0</accession>
<protein>
    <submittedName>
        <fullName evidence="1">Uncharacterized protein</fullName>
    </submittedName>
</protein>
<organism evidence="1 2">
    <name type="scientific">Lolium multiflorum</name>
    <name type="common">Italian ryegrass</name>
    <name type="synonym">Lolium perenne subsp. multiflorum</name>
    <dbReference type="NCBI Taxonomy" id="4521"/>
    <lineage>
        <taxon>Eukaryota</taxon>
        <taxon>Viridiplantae</taxon>
        <taxon>Streptophyta</taxon>
        <taxon>Embryophyta</taxon>
        <taxon>Tracheophyta</taxon>
        <taxon>Spermatophyta</taxon>
        <taxon>Magnoliopsida</taxon>
        <taxon>Liliopsida</taxon>
        <taxon>Poales</taxon>
        <taxon>Poaceae</taxon>
        <taxon>BOP clade</taxon>
        <taxon>Pooideae</taxon>
        <taxon>Poodae</taxon>
        <taxon>Poeae</taxon>
        <taxon>Poeae Chloroplast Group 2 (Poeae type)</taxon>
        <taxon>Loliodinae</taxon>
        <taxon>Loliinae</taxon>
        <taxon>Lolium</taxon>
    </lineage>
</organism>
<name>A0AAD8QKP0_LOLMU</name>
<dbReference type="EMBL" id="JAUUTY010000007">
    <property type="protein sequence ID" value="KAK1604105.1"/>
    <property type="molecule type" value="Genomic_DNA"/>
</dbReference>
<sequence>MSTTGAEATSGIKQRLSTVTCPPASGWPLSVLPLPSHLPSFSISEQRGSALLHLDLRLHKLQGVLSCDVPGFKSWKRSLPLNCSVHEYAILKMSDAGKNFMLSCSGCWLDKINTNIKRVVGYRQWCNKFSNAIRFAMGMLGDHYSPLAIIVVSPVPPICK</sequence>
<evidence type="ECO:0000313" key="2">
    <source>
        <dbReference type="Proteomes" id="UP001231189"/>
    </source>
</evidence>